<evidence type="ECO:0000313" key="3">
    <source>
        <dbReference type="EMBL" id="TDT32731.1"/>
    </source>
</evidence>
<gene>
    <name evidence="3" type="ORF">CLV29_0318</name>
</gene>
<sequence>MSSPSSRRRGGTVVLLLGLALAALLLGHEFLPEEAGIALAVESALPWVWVLIAILLLVALVRRSVLSVIGFVVPALVWGLMFGPSLRPQAGGEPDLLVATQNVGARLPQPTATAEELIATGADLIAVQEIDSLSGEIIVERLDQEYAYSSTVGTVGLWSDLPFEVDRDAGLESPNSRSLVADVQTDLGPVRVHVVHLPSVRPGAEERRNTALSELADDIESEDAERVIVVGDLNTATTDRRFDLLSDQLTDTRVAVGGGFGFTWPAIFPLTRPDHVLVKGLEPVSDQVLDRGTSDHRAVVAGLSSDEG</sequence>
<keyword evidence="1" id="KW-1133">Transmembrane helix</keyword>
<feature type="transmembrane region" description="Helical" evidence="1">
    <location>
        <begin position="37"/>
        <end position="58"/>
    </location>
</feature>
<dbReference type="Pfam" id="PF03372">
    <property type="entry name" value="Exo_endo_phos"/>
    <property type="match status" value="1"/>
</dbReference>
<dbReference type="EMBL" id="SOAW01000001">
    <property type="protein sequence ID" value="TDT32731.1"/>
    <property type="molecule type" value="Genomic_DNA"/>
</dbReference>
<name>A0A4R7J5U2_9ACTN</name>
<organism evidence="3 4">
    <name type="scientific">Naumannella halotolerans</name>
    <dbReference type="NCBI Taxonomy" id="993414"/>
    <lineage>
        <taxon>Bacteria</taxon>
        <taxon>Bacillati</taxon>
        <taxon>Actinomycetota</taxon>
        <taxon>Actinomycetes</taxon>
        <taxon>Propionibacteriales</taxon>
        <taxon>Propionibacteriaceae</taxon>
        <taxon>Naumannella</taxon>
    </lineage>
</organism>
<keyword evidence="1" id="KW-0812">Transmembrane</keyword>
<keyword evidence="4" id="KW-1185">Reference proteome</keyword>
<comment type="caution">
    <text evidence="3">The sequence shown here is derived from an EMBL/GenBank/DDBJ whole genome shotgun (WGS) entry which is preliminary data.</text>
</comment>
<dbReference type="InterPro" id="IPR036691">
    <property type="entry name" value="Endo/exonu/phosph_ase_sf"/>
</dbReference>
<protein>
    <submittedName>
        <fullName evidence="3">Vancomycin resistance protein VanJ</fullName>
    </submittedName>
</protein>
<dbReference type="InterPro" id="IPR005135">
    <property type="entry name" value="Endo/exonuclease/phosphatase"/>
</dbReference>
<dbReference type="Gene3D" id="3.60.10.10">
    <property type="entry name" value="Endonuclease/exonuclease/phosphatase"/>
    <property type="match status" value="1"/>
</dbReference>
<dbReference type="SUPFAM" id="SSF56219">
    <property type="entry name" value="DNase I-like"/>
    <property type="match status" value="1"/>
</dbReference>
<feature type="domain" description="Endonuclease/exonuclease/phosphatase" evidence="2">
    <location>
        <begin position="100"/>
        <end position="296"/>
    </location>
</feature>
<evidence type="ECO:0000256" key="1">
    <source>
        <dbReference type="SAM" id="Phobius"/>
    </source>
</evidence>
<reference evidence="3 4" key="1">
    <citation type="submission" date="2019-03" db="EMBL/GenBank/DDBJ databases">
        <title>Genomic Encyclopedia of Archaeal and Bacterial Type Strains, Phase II (KMG-II): from individual species to whole genera.</title>
        <authorList>
            <person name="Goeker M."/>
        </authorList>
    </citation>
    <scope>NUCLEOTIDE SEQUENCE [LARGE SCALE GENOMIC DNA]</scope>
    <source>
        <strain evidence="3 4">DSM 24323</strain>
    </source>
</reference>
<dbReference type="Proteomes" id="UP000295371">
    <property type="component" value="Unassembled WGS sequence"/>
</dbReference>
<dbReference type="OrthoDB" id="4316587at2"/>
<keyword evidence="1" id="KW-0472">Membrane</keyword>
<dbReference type="RefSeq" id="WP_133753334.1">
    <property type="nucleotide sequence ID" value="NZ_CP171129.1"/>
</dbReference>
<dbReference type="AlphaFoldDB" id="A0A4R7J5U2"/>
<accession>A0A4R7J5U2</accession>
<evidence type="ECO:0000313" key="4">
    <source>
        <dbReference type="Proteomes" id="UP000295371"/>
    </source>
</evidence>
<proteinExistence type="predicted"/>
<evidence type="ECO:0000259" key="2">
    <source>
        <dbReference type="Pfam" id="PF03372"/>
    </source>
</evidence>
<feature type="transmembrane region" description="Helical" evidence="1">
    <location>
        <begin position="65"/>
        <end position="83"/>
    </location>
</feature>
<dbReference type="GO" id="GO:0003824">
    <property type="term" value="F:catalytic activity"/>
    <property type="evidence" value="ECO:0007669"/>
    <property type="project" value="InterPro"/>
</dbReference>